<dbReference type="PATRIC" id="fig|43658.5.peg.3479"/>
<keyword evidence="2" id="KW-1185">Reference proteome</keyword>
<evidence type="ECO:0000313" key="1">
    <source>
        <dbReference type="EMBL" id="KJZ07081.1"/>
    </source>
</evidence>
<dbReference type="AlphaFoldDB" id="A0A0F4QHK0"/>
<dbReference type="OrthoDB" id="6294681at2"/>
<dbReference type="Proteomes" id="UP000033452">
    <property type="component" value="Unassembled WGS sequence"/>
</dbReference>
<dbReference type="RefSeq" id="WP_046006079.1">
    <property type="nucleotide sequence ID" value="NZ_JXYA01000041.1"/>
</dbReference>
<protein>
    <submittedName>
        <fullName evidence="1">Uncharacterized protein</fullName>
    </submittedName>
</protein>
<dbReference type="EMBL" id="JXYA01000041">
    <property type="protein sequence ID" value="KJZ07081.1"/>
    <property type="molecule type" value="Genomic_DNA"/>
</dbReference>
<accession>A0A0F4QHK0</accession>
<sequence length="85" mass="9674">MSELQGYFCPFGSLDIRAICKIGDDLDMNEGELFEIIDDFRESIGSESWDNIDPVYCVLDYVLQEARNRVSEVTGYDFINDFSGA</sequence>
<comment type="caution">
    <text evidence="1">The sequence shown here is derived from an EMBL/GenBank/DDBJ whole genome shotgun (WGS) entry which is preliminary data.</text>
</comment>
<evidence type="ECO:0000313" key="2">
    <source>
        <dbReference type="Proteomes" id="UP000033452"/>
    </source>
</evidence>
<reference evidence="1 2" key="1">
    <citation type="journal article" date="2015" name="BMC Genomics">
        <title>Genome mining reveals unlocked bioactive potential of marine Gram-negative bacteria.</title>
        <authorList>
            <person name="Machado H."/>
            <person name="Sonnenschein E.C."/>
            <person name="Melchiorsen J."/>
            <person name="Gram L."/>
        </authorList>
    </citation>
    <scope>NUCLEOTIDE SEQUENCE [LARGE SCALE GENOMIC DNA]</scope>
    <source>
        <strain evidence="1 2">S2471</strain>
    </source>
</reference>
<name>A0A0F4QHK0_9GAMM</name>
<organism evidence="1 2">
    <name type="scientific">Pseudoalteromonas rubra</name>
    <dbReference type="NCBI Taxonomy" id="43658"/>
    <lineage>
        <taxon>Bacteria</taxon>
        <taxon>Pseudomonadati</taxon>
        <taxon>Pseudomonadota</taxon>
        <taxon>Gammaproteobacteria</taxon>
        <taxon>Alteromonadales</taxon>
        <taxon>Pseudoalteromonadaceae</taxon>
        <taxon>Pseudoalteromonas</taxon>
    </lineage>
</organism>
<proteinExistence type="predicted"/>
<gene>
    <name evidence="1" type="ORF">TW77_16480</name>
</gene>